<evidence type="ECO:0000313" key="7">
    <source>
        <dbReference type="WBParaSite" id="L893_g729.t1"/>
    </source>
</evidence>
<dbReference type="PROSITE" id="PS50089">
    <property type="entry name" value="ZF_RING_2"/>
    <property type="match status" value="1"/>
</dbReference>
<evidence type="ECO:0000256" key="2">
    <source>
        <dbReference type="ARBA" id="ARBA00022771"/>
    </source>
</evidence>
<dbReference type="SMART" id="SM00184">
    <property type="entry name" value="RING"/>
    <property type="match status" value="1"/>
</dbReference>
<sequence>MSSTFQRPNCSICLDWLMTDIEQEVIVTNCRHAFHKNCIQRWLSTHSEQKCPTCGLLMGRPQEIFVSTAPFSQSSSEQELPSGPHEHWKCGECSARMSASCPVMECLGCHPTLVSLCPTCVVLNHQSHKLGIVPLASSEALQEGLTEMRGWISDRDAALEGLRVVYECMNEKLKRMSEFLKQENHVATEALAELSD</sequence>
<keyword evidence="3" id="KW-0862">Zinc</keyword>
<evidence type="ECO:0000313" key="6">
    <source>
        <dbReference type="Proteomes" id="UP000095287"/>
    </source>
</evidence>
<accession>A0A1I8AN22</accession>
<keyword evidence="2 4" id="KW-0863">Zinc-finger</keyword>
<dbReference type="AlphaFoldDB" id="A0A1I8AN22"/>
<dbReference type="InterPro" id="IPR001841">
    <property type="entry name" value="Znf_RING"/>
</dbReference>
<dbReference type="InterPro" id="IPR013083">
    <property type="entry name" value="Znf_RING/FYVE/PHD"/>
</dbReference>
<dbReference type="Proteomes" id="UP000095287">
    <property type="component" value="Unplaced"/>
</dbReference>
<keyword evidence="1" id="KW-0479">Metal-binding</keyword>
<evidence type="ECO:0000259" key="5">
    <source>
        <dbReference type="PROSITE" id="PS50089"/>
    </source>
</evidence>
<dbReference type="WBParaSite" id="L893_g729.t1">
    <property type="protein sequence ID" value="L893_g729.t1"/>
    <property type="gene ID" value="L893_g729"/>
</dbReference>
<name>A0A1I8AN22_9BILA</name>
<dbReference type="SMART" id="SM00744">
    <property type="entry name" value="RINGv"/>
    <property type="match status" value="1"/>
</dbReference>
<protein>
    <submittedName>
        <fullName evidence="7">RING-type domain-containing protein</fullName>
    </submittedName>
</protein>
<reference evidence="7" key="1">
    <citation type="submission" date="2016-11" db="UniProtKB">
        <authorList>
            <consortium name="WormBaseParasite"/>
        </authorList>
    </citation>
    <scope>IDENTIFICATION</scope>
</reference>
<dbReference type="GO" id="GO:0008270">
    <property type="term" value="F:zinc ion binding"/>
    <property type="evidence" value="ECO:0007669"/>
    <property type="project" value="UniProtKB-KW"/>
</dbReference>
<dbReference type="Gene3D" id="3.30.40.10">
    <property type="entry name" value="Zinc/RING finger domain, C3HC4 (zinc finger)"/>
    <property type="match status" value="1"/>
</dbReference>
<keyword evidence="6" id="KW-1185">Reference proteome</keyword>
<dbReference type="Pfam" id="PF13639">
    <property type="entry name" value="zf-RING_2"/>
    <property type="match status" value="1"/>
</dbReference>
<proteinExistence type="predicted"/>
<dbReference type="InterPro" id="IPR011016">
    <property type="entry name" value="Znf_RING-CH"/>
</dbReference>
<evidence type="ECO:0000256" key="3">
    <source>
        <dbReference type="ARBA" id="ARBA00022833"/>
    </source>
</evidence>
<evidence type="ECO:0000256" key="1">
    <source>
        <dbReference type="ARBA" id="ARBA00022723"/>
    </source>
</evidence>
<organism evidence="6 7">
    <name type="scientific">Steinernema glaseri</name>
    <dbReference type="NCBI Taxonomy" id="37863"/>
    <lineage>
        <taxon>Eukaryota</taxon>
        <taxon>Metazoa</taxon>
        <taxon>Ecdysozoa</taxon>
        <taxon>Nematoda</taxon>
        <taxon>Chromadorea</taxon>
        <taxon>Rhabditida</taxon>
        <taxon>Tylenchina</taxon>
        <taxon>Panagrolaimomorpha</taxon>
        <taxon>Strongyloidoidea</taxon>
        <taxon>Steinernematidae</taxon>
        <taxon>Steinernema</taxon>
    </lineage>
</organism>
<evidence type="ECO:0000256" key="4">
    <source>
        <dbReference type="PROSITE-ProRule" id="PRU00175"/>
    </source>
</evidence>
<dbReference type="SUPFAM" id="SSF57850">
    <property type="entry name" value="RING/U-box"/>
    <property type="match status" value="1"/>
</dbReference>
<feature type="domain" description="RING-type" evidence="5">
    <location>
        <begin position="10"/>
        <end position="54"/>
    </location>
</feature>